<comment type="caution">
    <text evidence="8">The sequence shown here is derived from an EMBL/GenBank/DDBJ whole genome shotgun (WGS) entry which is preliminary data.</text>
</comment>
<feature type="compositionally biased region" description="Basic and acidic residues" evidence="6">
    <location>
        <begin position="48"/>
        <end position="57"/>
    </location>
</feature>
<evidence type="ECO:0000256" key="1">
    <source>
        <dbReference type="ARBA" id="ARBA00022723"/>
    </source>
</evidence>
<proteinExistence type="predicted"/>
<feature type="domain" description="CCHC-type" evidence="7">
    <location>
        <begin position="117"/>
        <end position="132"/>
    </location>
</feature>
<dbReference type="PANTHER" id="PTHR46242">
    <property type="entry name" value="ZINC FINGER CCHC DOMAIN-CONTAINING PROTEIN 9 ZCCHC9"/>
    <property type="match status" value="1"/>
</dbReference>
<dbReference type="PANTHER" id="PTHR46242:SF1">
    <property type="entry name" value="ZINC FINGER CCHC DOMAIN-CONTAINING PROTEIN 9"/>
    <property type="match status" value="1"/>
</dbReference>
<evidence type="ECO:0000259" key="7">
    <source>
        <dbReference type="PROSITE" id="PS50158"/>
    </source>
</evidence>
<dbReference type="GO" id="GO:0005730">
    <property type="term" value="C:nucleolus"/>
    <property type="evidence" value="ECO:0007669"/>
    <property type="project" value="TreeGrafter"/>
</dbReference>
<evidence type="ECO:0000256" key="3">
    <source>
        <dbReference type="ARBA" id="ARBA00022771"/>
    </source>
</evidence>
<evidence type="ECO:0000256" key="5">
    <source>
        <dbReference type="PROSITE-ProRule" id="PRU00047"/>
    </source>
</evidence>
<feature type="region of interest" description="Disordered" evidence="6">
    <location>
        <begin position="1"/>
        <end position="57"/>
    </location>
</feature>
<evidence type="ECO:0000256" key="4">
    <source>
        <dbReference type="ARBA" id="ARBA00022833"/>
    </source>
</evidence>
<dbReference type="InterPro" id="IPR036875">
    <property type="entry name" value="Znf_CCHC_sf"/>
</dbReference>
<dbReference type="PROSITE" id="PS50158">
    <property type="entry name" value="ZF_CCHC"/>
    <property type="match status" value="3"/>
</dbReference>
<dbReference type="GO" id="GO:0008270">
    <property type="term" value="F:zinc ion binding"/>
    <property type="evidence" value="ECO:0007669"/>
    <property type="project" value="UniProtKB-KW"/>
</dbReference>
<dbReference type="EMBL" id="CARXXK010000001">
    <property type="protein sequence ID" value="CAI6349031.1"/>
    <property type="molecule type" value="Genomic_DNA"/>
</dbReference>
<dbReference type="InterPro" id="IPR042246">
    <property type="entry name" value="ZCCHC9"/>
</dbReference>
<reference evidence="8 9" key="1">
    <citation type="submission" date="2023-01" db="EMBL/GenBank/DDBJ databases">
        <authorList>
            <person name="Whitehead M."/>
        </authorList>
    </citation>
    <scope>NUCLEOTIDE SEQUENCE [LARGE SCALE GENOMIC DNA]</scope>
</reference>
<organism evidence="8 9">
    <name type="scientific">Macrosiphum euphorbiae</name>
    <name type="common">potato aphid</name>
    <dbReference type="NCBI Taxonomy" id="13131"/>
    <lineage>
        <taxon>Eukaryota</taxon>
        <taxon>Metazoa</taxon>
        <taxon>Ecdysozoa</taxon>
        <taxon>Arthropoda</taxon>
        <taxon>Hexapoda</taxon>
        <taxon>Insecta</taxon>
        <taxon>Pterygota</taxon>
        <taxon>Neoptera</taxon>
        <taxon>Paraneoptera</taxon>
        <taxon>Hemiptera</taxon>
        <taxon>Sternorrhyncha</taxon>
        <taxon>Aphidomorpha</taxon>
        <taxon>Aphidoidea</taxon>
        <taxon>Aphididae</taxon>
        <taxon>Macrosiphini</taxon>
        <taxon>Macrosiphum</taxon>
    </lineage>
</organism>
<dbReference type="Gene3D" id="4.10.60.10">
    <property type="entry name" value="Zinc finger, CCHC-type"/>
    <property type="match status" value="2"/>
</dbReference>
<evidence type="ECO:0000256" key="6">
    <source>
        <dbReference type="SAM" id="MobiDB-lite"/>
    </source>
</evidence>
<dbReference type="SUPFAM" id="SSF57756">
    <property type="entry name" value="Retrovirus zinc finger-like domains"/>
    <property type="match status" value="2"/>
</dbReference>
<dbReference type="AlphaFoldDB" id="A0AAV0W130"/>
<evidence type="ECO:0000313" key="9">
    <source>
        <dbReference type="Proteomes" id="UP001160148"/>
    </source>
</evidence>
<dbReference type="Proteomes" id="UP001160148">
    <property type="component" value="Unassembled WGS sequence"/>
</dbReference>
<name>A0AAV0W130_9HEMI</name>
<accession>A0AAV0W130</accession>
<keyword evidence="9" id="KW-1185">Reference proteome</keyword>
<protein>
    <recommendedName>
        <fullName evidence="7">CCHC-type domain-containing protein</fullName>
    </recommendedName>
</protein>
<sequence length="263" mass="30169">MTRFARARGSKSSNQKIPEEATPWLEMKEKPQQTGDDESTTNVVEVSEENRSSKHDSYSNVDKFDGFSVLKEDAVKLRVEKFKLIKQGVPRHQLKTQLMPMRRRAEKKLSRLRQKACFHCRQPGHMLNQCPELGTNTALGVCFKCGSTEHKLHECRNAGNSGQLDFAKCFICNEEGHLSRQCPDNPMGLYPNGGACRSCGDVTHFAKDCPEKQKRKREEDDLPTVGIMDNRAIEELDDERSHKKHKQYNLKTFNKKKKVIMMK</sequence>
<gene>
    <name evidence="8" type="ORF">MEUPH1_LOCUS5644</name>
</gene>
<dbReference type="InterPro" id="IPR001878">
    <property type="entry name" value="Znf_CCHC"/>
</dbReference>
<evidence type="ECO:0000313" key="8">
    <source>
        <dbReference type="EMBL" id="CAI6349031.1"/>
    </source>
</evidence>
<feature type="domain" description="CCHC-type" evidence="7">
    <location>
        <begin position="168"/>
        <end position="184"/>
    </location>
</feature>
<dbReference type="FunFam" id="4.10.60.10:FF:000091">
    <property type="entry name" value="Zinc finger CCHC-type-containing 9"/>
    <property type="match status" value="1"/>
</dbReference>
<dbReference type="GO" id="GO:0003676">
    <property type="term" value="F:nucleic acid binding"/>
    <property type="evidence" value="ECO:0007669"/>
    <property type="project" value="InterPro"/>
</dbReference>
<feature type="domain" description="CCHC-type" evidence="7">
    <location>
        <begin position="196"/>
        <end position="211"/>
    </location>
</feature>
<dbReference type="SMART" id="SM00343">
    <property type="entry name" value="ZnF_C2HC"/>
    <property type="match status" value="4"/>
</dbReference>
<keyword evidence="1" id="KW-0479">Metal-binding</keyword>
<keyword evidence="3 5" id="KW-0863">Zinc-finger</keyword>
<dbReference type="Pfam" id="PF00098">
    <property type="entry name" value="zf-CCHC"/>
    <property type="match status" value="3"/>
</dbReference>
<evidence type="ECO:0000256" key="2">
    <source>
        <dbReference type="ARBA" id="ARBA00022737"/>
    </source>
</evidence>
<keyword evidence="2" id="KW-0677">Repeat</keyword>
<keyword evidence="4" id="KW-0862">Zinc</keyword>